<reference evidence="2" key="1">
    <citation type="journal article" date="2010" name="Nat. Biotechnol.">
        <title>Draft genome sequence of the oilseed species Ricinus communis.</title>
        <authorList>
            <person name="Chan A.P."/>
            <person name="Crabtree J."/>
            <person name="Zhao Q."/>
            <person name="Lorenzi H."/>
            <person name="Orvis J."/>
            <person name="Puiu D."/>
            <person name="Melake-Berhan A."/>
            <person name="Jones K.M."/>
            <person name="Redman J."/>
            <person name="Chen G."/>
            <person name="Cahoon E.B."/>
            <person name="Gedil M."/>
            <person name="Stanke M."/>
            <person name="Haas B.J."/>
            <person name="Wortman J.R."/>
            <person name="Fraser-Liggett C.M."/>
            <person name="Ravel J."/>
            <person name="Rabinowicz P.D."/>
        </authorList>
    </citation>
    <scope>NUCLEOTIDE SEQUENCE [LARGE SCALE GENOMIC DNA]</scope>
    <source>
        <strain evidence="2">cv. Hale</strain>
    </source>
</reference>
<dbReference type="AlphaFoldDB" id="B9SY60"/>
<protein>
    <submittedName>
        <fullName evidence="1">Uncharacterized protein</fullName>
    </submittedName>
</protein>
<dbReference type="Proteomes" id="UP000008311">
    <property type="component" value="Unassembled WGS sequence"/>
</dbReference>
<accession>B9SY60</accession>
<gene>
    <name evidence="1" type="ORF">RCOM_0481330</name>
</gene>
<proteinExistence type="predicted"/>
<evidence type="ECO:0000313" key="1">
    <source>
        <dbReference type="EMBL" id="EEF31444.1"/>
    </source>
</evidence>
<keyword evidence="2" id="KW-1185">Reference proteome</keyword>
<sequence length="111" mass="12791">MKSAKFNIYSHKKEVYVEVYKIPNREYMFTKSSEYKEYFDHSITPQYLAEPLTAGRTLEVKSATRMKPLPAAAGEAGNPKKNLLAGILEIHWFHASSRLIMLWSAGREDCY</sequence>
<dbReference type="EMBL" id="EQ974242">
    <property type="protein sequence ID" value="EEF31444.1"/>
    <property type="molecule type" value="Genomic_DNA"/>
</dbReference>
<organism evidence="1 2">
    <name type="scientific">Ricinus communis</name>
    <name type="common">Castor bean</name>
    <dbReference type="NCBI Taxonomy" id="3988"/>
    <lineage>
        <taxon>Eukaryota</taxon>
        <taxon>Viridiplantae</taxon>
        <taxon>Streptophyta</taxon>
        <taxon>Embryophyta</taxon>
        <taxon>Tracheophyta</taxon>
        <taxon>Spermatophyta</taxon>
        <taxon>Magnoliopsida</taxon>
        <taxon>eudicotyledons</taxon>
        <taxon>Gunneridae</taxon>
        <taxon>Pentapetalae</taxon>
        <taxon>rosids</taxon>
        <taxon>fabids</taxon>
        <taxon>Malpighiales</taxon>
        <taxon>Euphorbiaceae</taxon>
        <taxon>Acalyphoideae</taxon>
        <taxon>Acalypheae</taxon>
        <taxon>Ricinus</taxon>
    </lineage>
</organism>
<name>B9SY60_RICCO</name>
<dbReference type="InParanoid" id="B9SY60"/>
<evidence type="ECO:0000313" key="2">
    <source>
        <dbReference type="Proteomes" id="UP000008311"/>
    </source>
</evidence>